<dbReference type="PANTHER" id="PTHR47199">
    <property type="entry name" value="PHOTOSYSTEM II STABILITY/ASSEMBLY FACTOR HCF136, CHLOROPLASTIC"/>
    <property type="match status" value="1"/>
</dbReference>
<keyword evidence="2" id="KW-0732">Signal</keyword>
<dbReference type="EMBL" id="CP118101">
    <property type="protein sequence ID" value="WDH84792.1"/>
    <property type="molecule type" value="Genomic_DNA"/>
</dbReference>
<dbReference type="AlphaFoldDB" id="A0AAX3N5A0"/>
<sequence>MGSKITGRLAPFARLTKLTLTLALTGSMTAMGTVSAQDTSELTGNKPAGGDAFYISDIQFLNGTTGRAAGNGYMIGTSDAGDHWQNIYTGTWQFTQLDFINNKVGYALAKSSSDGPNALLHTDDGGKSLTKIKTGDMYLQRIDFTKEDEGFGYSQAYTYHTSDGGSSWSKIATPMNTRYAVFTDAKKGYALTVHPGYGYKLHQTTNGGTDWKVRLSVSSETVSGGEIAVNGQEVWVRLNGGAGMSQQSYAVYASSNAGQSFVKVIGQDTAGAGPAPGDEPGYTDVGPAAPAGHPGNLSLVNGAAYLAGFSPAGEKIGVGSSSDGGKTWTNLPSIQGYESDISFTERNKGWMADTSLMHPAIYRTGDGGHSWTEVLVLEQPNE</sequence>
<dbReference type="PANTHER" id="PTHR47199:SF2">
    <property type="entry name" value="PHOTOSYSTEM II STABILITY_ASSEMBLY FACTOR HCF136, CHLOROPLASTIC"/>
    <property type="match status" value="1"/>
</dbReference>
<feature type="chain" id="PRO_5043881262" evidence="2">
    <location>
        <begin position="37"/>
        <end position="382"/>
    </location>
</feature>
<feature type="compositionally biased region" description="Low complexity" evidence="1">
    <location>
        <begin position="270"/>
        <end position="280"/>
    </location>
</feature>
<dbReference type="SUPFAM" id="SSF110296">
    <property type="entry name" value="Oligoxyloglucan reducing end-specific cellobiohydrolase"/>
    <property type="match status" value="1"/>
</dbReference>
<evidence type="ECO:0000256" key="1">
    <source>
        <dbReference type="SAM" id="MobiDB-lite"/>
    </source>
</evidence>
<dbReference type="Gene3D" id="2.130.10.10">
    <property type="entry name" value="YVTN repeat-like/Quinoprotein amine dehydrogenase"/>
    <property type="match status" value="2"/>
</dbReference>
<dbReference type="Proteomes" id="UP001220962">
    <property type="component" value="Chromosome"/>
</dbReference>
<reference evidence="3" key="1">
    <citation type="submission" date="2023-02" db="EMBL/GenBank/DDBJ databases">
        <title>Pathogen: clinical or host-associated sample.</title>
        <authorList>
            <person name="Hergert J."/>
            <person name="Casey R."/>
            <person name="Wagner J."/>
            <person name="Young E.L."/>
            <person name="Oakeson K.F."/>
        </authorList>
    </citation>
    <scope>NUCLEOTIDE SEQUENCE</scope>
    <source>
        <strain evidence="3">2022CK-00830</strain>
    </source>
</reference>
<evidence type="ECO:0000313" key="4">
    <source>
        <dbReference type="Proteomes" id="UP001220962"/>
    </source>
</evidence>
<name>A0AAX3N5A0_9BACL</name>
<feature type="signal peptide" evidence="2">
    <location>
        <begin position="1"/>
        <end position="36"/>
    </location>
</feature>
<evidence type="ECO:0000256" key="2">
    <source>
        <dbReference type="SAM" id="SignalP"/>
    </source>
</evidence>
<dbReference type="InterPro" id="IPR015943">
    <property type="entry name" value="WD40/YVTN_repeat-like_dom_sf"/>
</dbReference>
<dbReference type="RefSeq" id="WP_274359882.1">
    <property type="nucleotide sequence ID" value="NZ_CP118101.1"/>
</dbReference>
<organism evidence="3 4">
    <name type="scientific">Paenibacillus urinalis</name>
    <dbReference type="NCBI Taxonomy" id="521520"/>
    <lineage>
        <taxon>Bacteria</taxon>
        <taxon>Bacillati</taxon>
        <taxon>Bacillota</taxon>
        <taxon>Bacilli</taxon>
        <taxon>Bacillales</taxon>
        <taxon>Paenibacillaceae</taxon>
        <taxon>Paenibacillus</taxon>
    </lineage>
</organism>
<evidence type="ECO:0000313" key="3">
    <source>
        <dbReference type="EMBL" id="WDH84792.1"/>
    </source>
</evidence>
<proteinExistence type="predicted"/>
<feature type="region of interest" description="Disordered" evidence="1">
    <location>
        <begin position="269"/>
        <end position="289"/>
    </location>
</feature>
<accession>A0AAX3N5A0</accession>
<protein>
    <submittedName>
        <fullName evidence="3">Uncharacterized protein</fullName>
    </submittedName>
</protein>
<gene>
    <name evidence="3" type="ORF">PUW23_11490</name>
</gene>